<evidence type="ECO:0000313" key="2">
    <source>
        <dbReference type="Proteomes" id="UP000237105"/>
    </source>
</evidence>
<dbReference type="EMBL" id="JXTB01000195">
    <property type="protein sequence ID" value="PON54463.1"/>
    <property type="molecule type" value="Genomic_DNA"/>
</dbReference>
<dbReference type="OrthoDB" id="1747175at2759"/>
<dbReference type="Proteomes" id="UP000237105">
    <property type="component" value="Unassembled WGS sequence"/>
</dbReference>
<gene>
    <name evidence="1" type="ORF">PanWU01x14_195420</name>
</gene>
<accession>A0A2P5C064</accession>
<comment type="caution">
    <text evidence="1">The sequence shown here is derived from an EMBL/GenBank/DDBJ whole genome shotgun (WGS) entry which is preliminary data.</text>
</comment>
<organism evidence="1 2">
    <name type="scientific">Parasponia andersonii</name>
    <name type="common">Sponia andersonii</name>
    <dbReference type="NCBI Taxonomy" id="3476"/>
    <lineage>
        <taxon>Eukaryota</taxon>
        <taxon>Viridiplantae</taxon>
        <taxon>Streptophyta</taxon>
        <taxon>Embryophyta</taxon>
        <taxon>Tracheophyta</taxon>
        <taxon>Spermatophyta</taxon>
        <taxon>Magnoliopsida</taxon>
        <taxon>eudicotyledons</taxon>
        <taxon>Gunneridae</taxon>
        <taxon>Pentapetalae</taxon>
        <taxon>rosids</taxon>
        <taxon>fabids</taxon>
        <taxon>Rosales</taxon>
        <taxon>Cannabaceae</taxon>
        <taxon>Parasponia</taxon>
    </lineage>
</organism>
<proteinExistence type="predicted"/>
<evidence type="ECO:0000313" key="1">
    <source>
        <dbReference type="EMBL" id="PON54463.1"/>
    </source>
</evidence>
<protein>
    <recommendedName>
        <fullName evidence="3">RNase H type-1 domain-containing protein</fullName>
    </recommendedName>
</protein>
<reference evidence="2" key="1">
    <citation type="submission" date="2016-06" db="EMBL/GenBank/DDBJ databases">
        <title>Parallel loss of symbiosis genes in relatives of nitrogen-fixing non-legume Parasponia.</title>
        <authorList>
            <person name="Van Velzen R."/>
            <person name="Holmer R."/>
            <person name="Bu F."/>
            <person name="Rutten L."/>
            <person name="Van Zeijl A."/>
            <person name="Liu W."/>
            <person name="Santuari L."/>
            <person name="Cao Q."/>
            <person name="Sharma T."/>
            <person name="Shen D."/>
            <person name="Roswanjaya Y."/>
            <person name="Wardhani T."/>
            <person name="Kalhor M.S."/>
            <person name="Jansen J."/>
            <person name="Van den Hoogen J."/>
            <person name="Gungor B."/>
            <person name="Hartog M."/>
            <person name="Hontelez J."/>
            <person name="Verver J."/>
            <person name="Yang W.-C."/>
            <person name="Schijlen E."/>
            <person name="Repin R."/>
            <person name="Schilthuizen M."/>
            <person name="Schranz E."/>
            <person name="Heidstra R."/>
            <person name="Miyata K."/>
            <person name="Fedorova E."/>
            <person name="Kohlen W."/>
            <person name="Bisseling T."/>
            <person name="Smit S."/>
            <person name="Geurts R."/>
        </authorList>
    </citation>
    <scope>NUCLEOTIDE SEQUENCE [LARGE SCALE GENOMIC DNA]</scope>
    <source>
        <strain evidence="2">cv. WU1-14</strain>
    </source>
</reference>
<name>A0A2P5C064_PARAD</name>
<evidence type="ECO:0008006" key="3">
    <source>
        <dbReference type="Google" id="ProtNLM"/>
    </source>
</evidence>
<dbReference type="AlphaFoldDB" id="A0A2P5C064"/>
<sequence>MGGFHVVTAELLAIREGIRLAIEFGCPLNTIESDFLRAVQAINHSNPCFDVASIVKDRVFY</sequence>
<keyword evidence="2" id="KW-1185">Reference proteome</keyword>